<keyword evidence="3" id="KW-1185">Reference proteome</keyword>
<comment type="caution">
    <text evidence="2">The sequence shown here is derived from an EMBL/GenBank/DDBJ whole genome shotgun (WGS) entry which is preliminary data.</text>
</comment>
<evidence type="ECO:0000313" key="2">
    <source>
        <dbReference type="EMBL" id="GLQ24626.1"/>
    </source>
</evidence>
<dbReference type="InterPro" id="IPR036390">
    <property type="entry name" value="WH_DNA-bd_sf"/>
</dbReference>
<dbReference type="Gene3D" id="1.10.10.10">
    <property type="entry name" value="Winged helix-like DNA-binding domain superfamily/Winged helix DNA-binding domain"/>
    <property type="match status" value="1"/>
</dbReference>
<reference evidence="2" key="2">
    <citation type="submission" date="2023-01" db="EMBL/GenBank/DDBJ databases">
        <title>Draft genome sequence of Algimonas ampicilliniresistens strain NBRC 108219.</title>
        <authorList>
            <person name="Sun Q."/>
            <person name="Mori K."/>
        </authorList>
    </citation>
    <scope>NUCLEOTIDE SEQUENCE</scope>
    <source>
        <strain evidence="2">NBRC 108219</strain>
    </source>
</reference>
<feature type="domain" description="HTH marR-type" evidence="1">
    <location>
        <begin position="43"/>
        <end position="99"/>
    </location>
</feature>
<dbReference type="EMBL" id="BSNK01000002">
    <property type="protein sequence ID" value="GLQ24626.1"/>
    <property type="molecule type" value="Genomic_DNA"/>
</dbReference>
<gene>
    <name evidence="2" type="ORF">GCM10007853_25000</name>
</gene>
<dbReference type="InterPro" id="IPR036388">
    <property type="entry name" value="WH-like_DNA-bd_sf"/>
</dbReference>
<dbReference type="SUPFAM" id="SSF46785">
    <property type="entry name" value="Winged helix' DNA-binding domain"/>
    <property type="match status" value="1"/>
</dbReference>
<evidence type="ECO:0000259" key="1">
    <source>
        <dbReference type="Pfam" id="PF12802"/>
    </source>
</evidence>
<dbReference type="Pfam" id="PF12802">
    <property type="entry name" value="MarR_2"/>
    <property type="match status" value="1"/>
</dbReference>
<protein>
    <recommendedName>
        <fullName evidence="1">HTH marR-type domain-containing protein</fullName>
    </recommendedName>
</protein>
<proteinExistence type="predicted"/>
<accession>A0ABQ5VAS1</accession>
<dbReference type="Proteomes" id="UP001161391">
    <property type="component" value="Unassembled WGS sequence"/>
</dbReference>
<name>A0ABQ5VAS1_9PROT</name>
<dbReference type="InterPro" id="IPR000835">
    <property type="entry name" value="HTH_MarR-typ"/>
</dbReference>
<reference evidence="2" key="1">
    <citation type="journal article" date="2014" name="Int. J. Syst. Evol. Microbiol.">
        <title>Complete genome of a new Firmicutes species belonging to the dominant human colonic microbiota ('Ruminococcus bicirculans') reveals two chromosomes and a selective capacity to utilize plant glucans.</title>
        <authorList>
            <consortium name="NISC Comparative Sequencing Program"/>
            <person name="Wegmann U."/>
            <person name="Louis P."/>
            <person name="Goesmann A."/>
            <person name="Henrissat B."/>
            <person name="Duncan S.H."/>
            <person name="Flint H.J."/>
        </authorList>
    </citation>
    <scope>NUCLEOTIDE SEQUENCE</scope>
    <source>
        <strain evidence="2">NBRC 108219</strain>
    </source>
</reference>
<dbReference type="RefSeq" id="WP_284391279.1">
    <property type="nucleotide sequence ID" value="NZ_BSNK01000002.1"/>
</dbReference>
<sequence>MEHDFFDLELAQTAFLGKQLSDLLRLLDSQAGAVYRDSGIVVPVAVSSTLMALHAFEPLSMADVATILKHPHQTIAQHLGILDKFHLIEKRSDPKDRRRSEIILTKQGRAEADRLEICLSQIARAYKAFYAEIGIDLSAVMLAAQEALTDAPLKARLSQIMTLDETL</sequence>
<organism evidence="2 3">
    <name type="scientific">Algimonas ampicilliniresistens</name>
    <dbReference type="NCBI Taxonomy" id="1298735"/>
    <lineage>
        <taxon>Bacteria</taxon>
        <taxon>Pseudomonadati</taxon>
        <taxon>Pseudomonadota</taxon>
        <taxon>Alphaproteobacteria</taxon>
        <taxon>Maricaulales</taxon>
        <taxon>Robiginitomaculaceae</taxon>
        <taxon>Algimonas</taxon>
    </lineage>
</organism>
<evidence type="ECO:0000313" key="3">
    <source>
        <dbReference type="Proteomes" id="UP001161391"/>
    </source>
</evidence>